<dbReference type="InterPro" id="IPR025285">
    <property type="entry name" value="DUF4145"/>
</dbReference>
<feature type="domain" description="DUF4145" evidence="1">
    <location>
        <begin position="106"/>
        <end position="177"/>
    </location>
</feature>
<name>A0A368XNN4_9BURK</name>
<sequence>MPSARSLSQTLEMSDPVFVCPHCGNKTPHKSVFSHSYVGDWYGSDGQLANDPPTSYYTGYACATCGDLSIYENHEYDDGSEPNLVFPSDVNLDGSIPEVVARNYRESKRVQKVSPNAFAVLIRRSLEALCDDRGVAKGTLHTRLRSLAENGEIPPVLVEVTDVLRTLGNSGAHNTDQQVTVPLTWQMDKFFRTLVEYVYVAPARLKEFRESVGVDEAE</sequence>
<proteinExistence type="predicted"/>
<dbReference type="Proteomes" id="UP000252884">
    <property type="component" value="Unassembled WGS sequence"/>
</dbReference>
<gene>
    <name evidence="2" type="ORF">DES41_108309</name>
</gene>
<evidence type="ECO:0000259" key="1">
    <source>
        <dbReference type="Pfam" id="PF13643"/>
    </source>
</evidence>
<dbReference type="Pfam" id="PF13643">
    <property type="entry name" value="DUF4145"/>
    <property type="match status" value="1"/>
</dbReference>
<dbReference type="AlphaFoldDB" id="A0A368XNN4"/>
<dbReference type="OrthoDB" id="1417974at2"/>
<dbReference type="EMBL" id="QPJK01000008">
    <property type="protein sequence ID" value="RCW68127.1"/>
    <property type="molecule type" value="Genomic_DNA"/>
</dbReference>
<protein>
    <submittedName>
        <fullName evidence="2">Uncharacterized protein DUF4145</fullName>
    </submittedName>
</protein>
<evidence type="ECO:0000313" key="2">
    <source>
        <dbReference type="EMBL" id="RCW68127.1"/>
    </source>
</evidence>
<comment type="caution">
    <text evidence="2">The sequence shown here is derived from an EMBL/GenBank/DDBJ whole genome shotgun (WGS) entry which is preliminary data.</text>
</comment>
<accession>A0A368XNN4</accession>
<keyword evidence="3" id="KW-1185">Reference proteome</keyword>
<organism evidence="2 3">
    <name type="scientific">Pseudorhodoferax soli</name>
    <dbReference type="NCBI Taxonomy" id="545864"/>
    <lineage>
        <taxon>Bacteria</taxon>
        <taxon>Pseudomonadati</taxon>
        <taxon>Pseudomonadota</taxon>
        <taxon>Betaproteobacteria</taxon>
        <taxon>Burkholderiales</taxon>
        <taxon>Comamonadaceae</taxon>
    </lineage>
</organism>
<evidence type="ECO:0000313" key="3">
    <source>
        <dbReference type="Proteomes" id="UP000252884"/>
    </source>
</evidence>
<reference evidence="2 3" key="1">
    <citation type="submission" date="2018-07" db="EMBL/GenBank/DDBJ databases">
        <title>Genomic Encyclopedia of Type Strains, Phase IV (KMG-IV): sequencing the most valuable type-strain genomes for metagenomic binning, comparative biology and taxonomic classification.</title>
        <authorList>
            <person name="Goeker M."/>
        </authorList>
    </citation>
    <scope>NUCLEOTIDE SEQUENCE [LARGE SCALE GENOMIC DNA]</scope>
    <source>
        <strain evidence="2 3">DSM 21634</strain>
    </source>
</reference>